<evidence type="ECO:0000313" key="3">
    <source>
        <dbReference type="Proteomes" id="UP001378592"/>
    </source>
</evidence>
<sequence length="426" mass="49276">MLSADEARHIVAQNVSSPDFKILDIKETSLRNEDGGFMSDYWHIKMEVECSDSSVQTHKFFVKDVPKTDSTHREYVLEVQSYKKEGGFYMDIVPNLYKYNDACKKIKEEDVKGIWAPHCYLTRDGIIVMEDLSSAGFKVFNNRELMDWNHCVVVLRTLASFHAASITFEKRESEVVGHPCVIGDMYPDLFQSVLGKAMNDDPEKGWFAAGIRALCALVPQLTKYKGNVEVQRLIREKLPNICQTNINILGRSSQYRNVVSHGDLWSNNIMFRYQNGIPITARFVDFQLQRYAPPSSDITMFLYTTINRNFRKRHRDNLLDVYYSELTKELNKNGISVNDVLPFDELRSSCEFMTPGGRVIAALYLQVITITKEQRNTICSSGETFSQFFLCNRELEVCEWFETDEYYRNLLQDAVYDLVDEDILKN</sequence>
<comment type="caution">
    <text evidence="2">The sequence shown here is derived from an EMBL/GenBank/DDBJ whole genome shotgun (WGS) entry which is preliminary data.</text>
</comment>
<dbReference type="Proteomes" id="UP001378592">
    <property type="component" value="Unassembled WGS sequence"/>
</dbReference>
<dbReference type="SMART" id="SM00587">
    <property type="entry name" value="CHK"/>
    <property type="match status" value="1"/>
</dbReference>
<dbReference type="AlphaFoldDB" id="A0AAN9VEU0"/>
<feature type="domain" description="CHK kinase-like" evidence="1">
    <location>
        <begin position="127"/>
        <end position="332"/>
    </location>
</feature>
<dbReference type="PANTHER" id="PTHR11012">
    <property type="entry name" value="PROTEIN KINASE-LIKE DOMAIN-CONTAINING"/>
    <property type="match status" value="1"/>
</dbReference>
<protein>
    <recommendedName>
        <fullName evidence="1">CHK kinase-like domain-containing protein</fullName>
    </recommendedName>
</protein>
<dbReference type="SUPFAM" id="SSF56112">
    <property type="entry name" value="Protein kinase-like (PK-like)"/>
    <property type="match status" value="1"/>
</dbReference>
<evidence type="ECO:0000313" key="2">
    <source>
        <dbReference type="EMBL" id="KAK7794871.1"/>
    </source>
</evidence>
<accession>A0AAN9VEU0</accession>
<dbReference type="EMBL" id="JAZDUA010000314">
    <property type="protein sequence ID" value="KAK7794871.1"/>
    <property type="molecule type" value="Genomic_DNA"/>
</dbReference>
<name>A0AAN9VEU0_9ORTH</name>
<dbReference type="InterPro" id="IPR011009">
    <property type="entry name" value="Kinase-like_dom_sf"/>
</dbReference>
<dbReference type="PANTHER" id="PTHR11012:SF48">
    <property type="entry name" value="CHK KINASE-LIKE DOMAIN-CONTAINING PROTEIN-RELATED"/>
    <property type="match status" value="1"/>
</dbReference>
<gene>
    <name evidence="2" type="ORF">R5R35_013588</name>
</gene>
<proteinExistence type="predicted"/>
<dbReference type="Pfam" id="PF02958">
    <property type="entry name" value="EcKL"/>
    <property type="match status" value="1"/>
</dbReference>
<dbReference type="InterPro" id="IPR004119">
    <property type="entry name" value="EcKL"/>
</dbReference>
<reference evidence="2 3" key="1">
    <citation type="submission" date="2024-03" db="EMBL/GenBank/DDBJ databases">
        <title>The genome assembly and annotation of the cricket Gryllus longicercus Weissman &amp; Gray.</title>
        <authorList>
            <person name="Szrajer S."/>
            <person name="Gray D."/>
            <person name="Ylla G."/>
        </authorList>
    </citation>
    <scope>NUCLEOTIDE SEQUENCE [LARGE SCALE GENOMIC DNA]</scope>
    <source>
        <strain evidence="2">DAG 2021-001</strain>
        <tissue evidence="2">Whole body minus gut</tissue>
    </source>
</reference>
<keyword evidence="3" id="KW-1185">Reference proteome</keyword>
<dbReference type="InterPro" id="IPR015897">
    <property type="entry name" value="CHK_kinase-like"/>
</dbReference>
<dbReference type="Gene3D" id="3.90.1200.10">
    <property type="match status" value="1"/>
</dbReference>
<organism evidence="2 3">
    <name type="scientific">Gryllus longicercus</name>
    <dbReference type="NCBI Taxonomy" id="2509291"/>
    <lineage>
        <taxon>Eukaryota</taxon>
        <taxon>Metazoa</taxon>
        <taxon>Ecdysozoa</taxon>
        <taxon>Arthropoda</taxon>
        <taxon>Hexapoda</taxon>
        <taxon>Insecta</taxon>
        <taxon>Pterygota</taxon>
        <taxon>Neoptera</taxon>
        <taxon>Polyneoptera</taxon>
        <taxon>Orthoptera</taxon>
        <taxon>Ensifera</taxon>
        <taxon>Gryllidea</taxon>
        <taxon>Grylloidea</taxon>
        <taxon>Gryllidae</taxon>
        <taxon>Gryllinae</taxon>
        <taxon>Gryllus</taxon>
    </lineage>
</organism>
<evidence type="ECO:0000259" key="1">
    <source>
        <dbReference type="SMART" id="SM00587"/>
    </source>
</evidence>